<protein>
    <recommendedName>
        <fullName evidence="3">PiggyBac transposable element-derived protein 4</fullName>
    </recommendedName>
</protein>
<name>A0A151WSB9_9HYME</name>
<gene>
    <name evidence="1" type="ORF">ALC60_10152</name>
</gene>
<dbReference type="AlphaFoldDB" id="A0A151WSB9"/>
<dbReference type="PANTHER" id="PTHR46599">
    <property type="entry name" value="PIGGYBAC TRANSPOSABLE ELEMENT-DERIVED PROTEIN 4"/>
    <property type="match status" value="1"/>
</dbReference>
<organism evidence="1 2">
    <name type="scientific">Mycetomoellerius zeteki</name>
    <dbReference type="NCBI Taxonomy" id="64791"/>
    <lineage>
        <taxon>Eukaryota</taxon>
        <taxon>Metazoa</taxon>
        <taxon>Ecdysozoa</taxon>
        <taxon>Arthropoda</taxon>
        <taxon>Hexapoda</taxon>
        <taxon>Insecta</taxon>
        <taxon>Pterygota</taxon>
        <taxon>Neoptera</taxon>
        <taxon>Endopterygota</taxon>
        <taxon>Hymenoptera</taxon>
        <taxon>Apocrita</taxon>
        <taxon>Aculeata</taxon>
        <taxon>Formicoidea</taxon>
        <taxon>Formicidae</taxon>
        <taxon>Myrmicinae</taxon>
        <taxon>Mycetomoellerius</taxon>
    </lineage>
</organism>
<keyword evidence="2" id="KW-1185">Reference proteome</keyword>
<evidence type="ECO:0000313" key="1">
    <source>
        <dbReference type="EMBL" id="KYQ50756.1"/>
    </source>
</evidence>
<proteinExistence type="predicted"/>
<sequence length="189" mass="22322">MSYNTYKGATDTFDKKCHHFTTTRRTRRWSLRFFYNMLDQAGINSCTLHNLKAENPKLNRSKFLKELAKSLVEPHLRRRFESQTVRTSIKKIIMKVLDMDMPVAPTLNVILSKSESVDIRNIRARYALCDNDASGRTHMKCPNCLRRMCDEHRAPVCIECECFNNNNNYYYYVTLDKVILDIKKHNFIQ</sequence>
<dbReference type="PANTHER" id="PTHR46599:SF3">
    <property type="entry name" value="PIGGYBAC TRANSPOSABLE ELEMENT-DERIVED PROTEIN 4"/>
    <property type="match status" value="1"/>
</dbReference>
<dbReference type="STRING" id="64791.A0A151WSB9"/>
<reference evidence="1 2" key="1">
    <citation type="submission" date="2015-09" db="EMBL/GenBank/DDBJ databases">
        <title>Trachymyrmex zeteki WGS genome.</title>
        <authorList>
            <person name="Nygaard S."/>
            <person name="Hu H."/>
            <person name="Boomsma J."/>
            <person name="Zhang G."/>
        </authorList>
    </citation>
    <scope>NUCLEOTIDE SEQUENCE [LARGE SCALE GENOMIC DNA]</scope>
    <source>
        <strain evidence="1">Tzet28-1</strain>
        <tissue evidence="1">Whole body</tissue>
    </source>
</reference>
<dbReference type="Proteomes" id="UP000075809">
    <property type="component" value="Unassembled WGS sequence"/>
</dbReference>
<evidence type="ECO:0000313" key="2">
    <source>
        <dbReference type="Proteomes" id="UP000075809"/>
    </source>
</evidence>
<evidence type="ECO:0008006" key="3">
    <source>
        <dbReference type="Google" id="ProtNLM"/>
    </source>
</evidence>
<accession>A0A151WSB9</accession>
<dbReference type="EMBL" id="KQ982776">
    <property type="protein sequence ID" value="KYQ50756.1"/>
    <property type="molecule type" value="Genomic_DNA"/>
</dbReference>